<feature type="domain" description="ABC transporter" evidence="5">
    <location>
        <begin position="17"/>
        <end position="243"/>
    </location>
</feature>
<gene>
    <name evidence="6" type="ORF">H9747_11645</name>
</gene>
<dbReference type="InterPro" id="IPR003439">
    <property type="entry name" value="ABC_transporter-like_ATP-bd"/>
</dbReference>
<name>A0A9D1PEU5_9FIRM</name>
<dbReference type="EMBL" id="DXIQ01000077">
    <property type="protein sequence ID" value="HIV39626.1"/>
    <property type="molecule type" value="Genomic_DNA"/>
</dbReference>
<evidence type="ECO:0000256" key="4">
    <source>
        <dbReference type="ARBA" id="ARBA00022840"/>
    </source>
</evidence>
<comment type="similarity">
    <text evidence="1">Belongs to the ABC transporter superfamily.</text>
</comment>
<protein>
    <submittedName>
        <fullName evidence="6">ATP-binding cassette domain-containing protein</fullName>
    </submittedName>
</protein>
<reference evidence="6" key="2">
    <citation type="submission" date="2021-04" db="EMBL/GenBank/DDBJ databases">
        <authorList>
            <person name="Gilroy R."/>
        </authorList>
    </citation>
    <scope>NUCLEOTIDE SEQUENCE</scope>
    <source>
        <strain evidence="6">CHK195-9823</strain>
    </source>
</reference>
<evidence type="ECO:0000256" key="3">
    <source>
        <dbReference type="ARBA" id="ARBA00022741"/>
    </source>
</evidence>
<dbReference type="PROSITE" id="PS50893">
    <property type="entry name" value="ABC_TRANSPORTER_2"/>
    <property type="match status" value="1"/>
</dbReference>
<dbReference type="SMART" id="SM00382">
    <property type="entry name" value="AAA"/>
    <property type="match status" value="1"/>
</dbReference>
<dbReference type="GO" id="GO:0140359">
    <property type="term" value="F:ABC-type transporter activity"/>
    <property type="evidence" value="ECO:0007669"/>
    <property type="project" value="InterPro"/>
</dbReference>
<dbReference type="PANTHER" id="PTHR46743:SF2">
    <property type="entry name" value="TEICHOIC ACIDS EXPORT ATP-BINDING PROTEIN TAGH"/>
    <property type="match status" value="1"/>
</dbReference>
<dbReference type="GO" id="GO:0016887">
    <property type="term" value="F:ATP hydrolysis activity"/>
    <property type="evidence" value="ECO:0007669"/>
    <property type="project" value="InterPro"/>
</dbReference>
<sequence length="400" mass="45832">MEHVGKTYCLGQRTGISSLQELWKARREKKDNEKFAALRDINLEVKKGERLGILGRNGAGKSTLLKLLARITEPDQGLIRIKGRVAGMLEVGTGFHRELTGRENIYLNGAMLGMNRKEIDEKLESIIEFSECREFIDTPVKKYSSGMYVKLGFAVLAHLDMDIFLMDEVLAVGDGGFQKKCLDKMREINREQGRTILYVSHNLETIRELCDRCIVLDKGRLIFQGSTEKAVETYMKNILDIRPVYEFEKRQNINFATGKLQVTQIIMETPRLEKGDRYLRMKIRYEEKEDLPDLIIRLTFHDEQDRIAGTALSEEISGKNQEGFLQITADTEVLVSGKYSVDIAFMSPQGGRFLKHEYIQRAAAFQIQRQEPDSRAGWNKEIWGNIVLPAIRAEELFQGE</sequence>
<evidence type="ECO:0000259" key="5">
    <source>
        <dbReference type="PROSITE" id="PS50893"/>
    </source>
</evidence>
<dbReference type="InterPro" id="IPR027417">
    <property type="entry name" value="P-loop_NTPase"/>
</dbReference>
<evidence type="ECO:0000313" key="7">
    <source>
        <dbReference type="Proteomes" id="UP000886814"/>
    </source>
</evidence>
<evidence type="ECO:0000313" key="6">
    <source>
        <dbReference type="EMBL" id="HIV39626.1"/>
    </source>
</evidence>
<dbReference type="Pfam" id="PF00005">
    <property type="entry name" value="ABC_tran"/>
    <property type="match status" value="1"/>
</dbReference>
<dbReference type="Proteomes" id="UP000886814">
    <property type="component" value="Unassembled WGS sequence"/>
</dbReference>
<dbReference type="AlphaFoldDB" id="A0A9D1PEU5"/>
<dbReference type="InterPro" id="IPR015860">
    <property type="entry name" value="ABC_transpr_TagH-like"/>
</dbReference>
<dbReference type="GO" id="GO:0016020">
    <property type="term" value="C:membrane"/>
    <property type="evidence" value="ECO:0007669"/>
    <property type="project" value="InterPro"/>
</dbReference>
<dbReference type="GO" id="GO:0005524">
    <property type="term" value="F:ATP binding"/>
    <property type="evidence" value="ECO:0007669"/>
    <property type="project" value="UniProtKB-KW"/>
</dbReference>
<dbReference type="SUPFAM" id="SSF52540">
    <property type="entry name" value="P-loop containing nucleoside triphosphate hydrolases"/>
    <property type="match status" value="1"/>
</dbReference>
<accession>A0A9D1PEU5</accession>
<reference evidence="6" key="1">
    <citation type="journal article" date="2021" name="PeerJ">
        <title>Extensive microbial diversity within the chicken gut microbiome revealed by metagenomics and culture.</title>
        <authorList>
            <person name="Gilroy R."/>
            <person name="Ravi A."/>
            <person name="Getino M."/>
            <person name="Pursley I."/>
            <person name="Horton D.L."/>
            <person name="Alikhan N.F."/>
            <person name="Baker D."/>
            <person name="Gharbi K."/>
            <person name="Hall N."/>
            <person name="Watson M."/>
            <person name="Adriaenssens E.M."/>
            <person name="Foster-Nyarko E."/>
            <person name="Jarju S."/>
            <person name="Secka A."/>
            <person name="Antonio M."/>
            <person name="Oren A."/>
            <person name="Chaudhuri R.R."/>
            <person name="La Ragione R."/>
            <person name="Hildebrand F."/>
            <person name="Pallen M.J."/>
        </authorList>
    </citation>
    <scope>NUCLEOTIDE SEQUENCE</scope>
    <source>
        <strain evidence="6">CHK195-9823</strain>
    </source>
</reference>
<keyword evidence="3" id="KW-0547">Nucleotide-binding</keyword>
<evidence type="ECO:0000256" key="1">
    <source>
        <dbReference type="ARBA" id="ARBA00005417"/>
    </source>
</evidence>
<dbReference type="Gene3D" id="3.40.50.300">
    <property type="entry name" value="P-loop containing nucleotide triphosphate hydrolases"/>
    <property type="match status" value="1"/>
</dbReference>
<dbReference type="InterPro" id="IPR050683">
    <property type="entry name" value="Bact_Polysacc_Export_ATP-bd"/>
</dbReference>
<comment type="caution">
    <text evidence="6">The sequence shown here is derived from an EMBL/GenBank/DDBJ whole genome shotgun (WGS) entry which is preliminary data.</text>
</comment>
<organism evidence="6 7">
    <name type="scientific">Candidatus Blautia stercorigallinarum</name>
    <dbReference type="NCBI Taxonomy" id="2838501"/>
    <lineage>
        <taxon>Bacteria</taxon>
        <taxon>Bacillati</taxon>
        <taxon>Bacillota</taxon>
        <taxon>Clostridia</taxon>
        <taxon>Lachnospirales</taxon>
        <taxon>Lachnospiraceae</taxon>
        <taxon>Blautia</taxon>
    </lineage>
</organism>
<dbReference type="InterPro" id="IPR003593">
    <property type="entry name" value="AAA+_ATPase"/>
</dbReference>
<dbReference type="PANTHER" id="PTHR46743">
    <property type="entry name" value="TEICHOIC ACIDS EXPORT ATP-BINDING PROTEIN TAGH"/>
    <property type="match status" value="1"/>
</dbReference>
<dbReference type="CDD" id="cd03220">
    <property type="entry name" value="ABC_KpsT_Wzt"/>
    <property type="match status" value="1"/>
</dbReference>
<keyword evidence="2" id="KW-0813">Transport</keyword>
<evidence type="ECO:0000256" key="2">
    <source>
        <dbReference type="ARBA" id="ARBA00022448"/>
    </source>
</evidence>
<keyword evidence="4 6" id="KW-0067">ATP-binding</keyword>
<proteinExistence type="inferred from homology"/>